<dbReference type="AlphaFoldDB" id="A0A383DJF9"/>
<gene>
    <name evidence="2" type="ORF">METZ01_LOCUS497456</name>
</gene>
<feature type="compositionally biased region" description="Basic and acidic residues" evidence="1">
    <location>
        <begin position="10"/>
        <end position="21"/>
    </location>
</feature>
<organism evidence="2">
    <name type="scientific">marine metagenome</name>
    <dbReference type="NCBI Taxonomy" id="408172"/>
    <lineage>
        <taxon>unclassified sequences</taxon>
        <taxon>metagenomes</taxon>
        <taxon>ecological metagenomes</taxon>
    </lineage>
</organism>
<dbReference type="EMBL" id="UINC01217828">
    <property type="protein sequence ID" value="SVE44602.1"/>
    <property type="molecule type" value="Genomic_DNA"/>
</dbReference>
<reference evidence="2" key="1">
    <citation type="submission" date="2018-05" db="EMBL/GenBank/DDBJ databases">
        <authorList>
            <person name="Lanie J.A."/>
            <person name="Ng W.-L."/>
            <person name="Kazmierczak K.M."/>
            <person name="Andrzejewski T.M."/>
            <person name="Davidsen T.M."/>
            <person name="Wayne K.J."/>
            <person name="Tettelin H."/>
            <person name="Glass J.I."/>
            <person name="Rusch D."/>
            <person name="Podicherti R."/>
            <person name="Tsui H.-C.T."/>
            <person name="Winkler M.E."/>
        </authorList>
    </citation>
    <scope>NUCLEOTIDE SEQUENCE</scope>
</reference>
<accession>A0A383DJF9</accession>
<feature type="region of interest" description="Disordered" evidence="1">
    <location>
        <begin position="1"/>
        <end position="26"/>
    </location>
</feature>
<protein>
    <submittedName>
        <fullName evidence="2">Uncharacterized protein</fullName>
    </submittedName>
</protein>
<proteinExistence type="predicted"/>
<feature type="non-terminal residue" evidence="2">
    <location>
        <position position="235"/>
    </location>
</feature>
<name>A0A383DJF9_9ZZZZ</name>
<evidence type="ECO:0000313" key="2">
    <source>
        <dbReference type="EMBL" id="SVE44602.1"/>
    </source>
</evidence>
<sequence length="235" mass="26764">IVFENGRSVSETRHETAKLKSEASTLQSLRDKTDKTVWAPEVESQEREKTFVKLWDDLREAKHDWKPLEQFLFQSLQIGALGDASMHDLGIERREMGESSTTLNHTDWLEMIEKWREKSIRVVETEWHQSSYEPATDGKPARSLFNAVAHVVDEPNQTRHILRGELRVSWSDKKASNGLYAIEKIVLEGLTVLSRTGKVPFVTEKVINVSKDNPAVNQDRSGLNPFARVSPSTLV</sequence>
<evidence type="ECO:0000256" key="1">
    <source>
        <dbReference type="SAM" id="MobiDB-lite"/>
    </source>
</evidence>
<feature type="non-terminal residue" evidence="2">
    <location>
        <position position="1"/>
    </location>
</feature>